<dbReference type="Proteomes" id="UP000249720">
    <property type="component" value="Unassembled WGS sequence"/>
</dbReference>
<evidence type="ECO:0000256" key="2">
    <source>
        <dbReference type="ARBA" id="ARBA00022643"/>
    </source>
</evidence>
<dbReference type="AlphaFoldDB" id="A0A2W7SCT7"/>
<evidence type="ECO:0000313" key="5">
    <source>
        <dbReference type="EMBL" id="PZX60675.1"/>
    </source>
</evidence>
<keyword evidence="6" id="KW-1185">Reference proteome</keyword>
<gene>
    <name evidence="5" type="ORF">LX80_02453</name>
</gene>
<proteinExistence type="predicted"/>
<dbReference type="NCBIfam" id="TIGR00229">
    <property type="entry name" value="sensory_box"/>
    <property type="match status" value="1"/>
</dbReference>
<keyword evidence="1" id="KW-0285">Flavoprotein</keyword>
<dbReference type="Pfam" id="PF13426">
    <property type="entry name" value="PAS_9"/>
    <property type="match status" value="1"/>
</dbReference>
<accession>A0A2W7SCT7</accession>
<dbReference type="EMBL" id="QKZV01000009">
    <property type="protein sequence ID" value="PZX60675.1"/>
    <property type="molecule type" value="Genomic_DNA"/>
</dbReference>
<evidence type="ECO:0000256" key="3">
    <source>
        <dbReference type="ARBA" id="ARBA00022991"/>
    </source>
</evidence>
<dbReference type="PROSITE" id="PS50112">
    <property type="entry name" value="PAS"/>
    <property type="match status" value="1"/>
</dbReference>
<dbReference type="InterPro" id="IPR035965">
    <property type="entry name" value="PAS-like_dom_sf"/>
</dbReference>
<reference evidence="5 6" key="1">
    <citation type="submission" date="2018-06" db="EMBL/GenBank/DDBJ databases">
        <title>Genomic Encyclopedia of Archaeal and Bacterial Type Strains, Phase II (KMG-II): from individual species to whole genera.</title>
        <authorList>
            <person name="Goeker M."/>
        </authorList>
    </citation>
    <scope>NUCLEOTIDE SEQUENCE [LARGE SCALE GENOMIC DNA]</scope>
    <source>
        <strain evidence="5 6">DSM 23241</strain>
    </source>
</reference>
<dbReference type="PANTHER" id="PTHR47429">
    <property type="entry name" value="PROTEIN TWIN LOV 1"/>
    <property type="match status" value="1"/>
</dbReference>
<dbReference type="Gene3D" id="3.30.450.20">
    <property type="entry name" value="PAS domain"/>
    <property type="match status" value="1"/>
</dbReference>
<dbReference type="PANTHER" id="PTHR47429:SF2">
    <property type="entry name" value="PROTEIN TWIN LOV 1"/>
    <property type="match status" value="1"/>
</dbReference>
<comment type="caution">
    <text evidence="5">The sequence shown here is derived from an EMBL/GenBank/DDBJ whole genome shotgun (WGS) entry which is preliminary data.</text>
</comment>
<keyword evidence="2" id="KW-0288">FMN</keyword>
<dbReference type="OrthoDB" id="9124519at2"/>
<evidence type="ECO:0000313" key="6">
    <source>
        <dbReference type="Proteomes" id="UP000249720"/>
    </source>
</evidence>
<evidence type="ECO:0000259" key="4">
    <source>
        <dbReference type="PROSITE" id="PS50112"/>
    </source>
</evidence>
<keyword evidence="3" id="KW-0157">Chromophore</keyword>
<feature type="domain" description="PAS" evidence="4">
    <location>
        <begin position="60"/>
        <end position="115"/>
    </location>
</feature>
<sequence length="158" mass="18110">MNYSNAAHPLLCWDIVVEGMARRNQLHKDLQALNKIHRLNNWGYIQFAYHEALIWENKTIIVTNTQLQIIYATENLLAMNGYHPSEVIGKRPAIFQGPETSVETRKFIKSAIQALQPFNTSIINYKKNGSMYTCHIEAFPIFDINGKLVNFMAIEKAA</sequence>
<dbReference type="RefSeq" id="WP_111296877.1">
    <property type="nucleotide sequence ID" value="NZ_QKZV01000009.1"/>
</dbReference>
<protein>
    <submittedName>
        <fullName evidence="5">PAS domain S-box-containing protein</fullName>
    </submittedName>
</protein>
<evidence type="ECO:0000256" key="1">
    <source>
        <dbReference type="ARBA" id="ARBA00022630"/>
    </source>
</evidence>
<dbReference type="InterPro" id="IPR000014">
    <property type="entry name" value="PAS"/>
</dbReference>
<organism evidence="5 6">
    <name type="scientific">Hydrotalea sandarakina</name>
    <dbReference type="NCBI Taxonomy" id="1004304"/>
    <lineage>
        <taxon>Bacteria</taxon>
        <taxon>Pseudomonadati</taxon>
        <taxon>Bacteroidota</taxon>
        <taxon>Chitinophagia</taxon>
        <taxon>Chitinophagales</taxon>
        <taxon>Chitinophagaceae</taxon>
        <taxon>Hydrotalea</taxon>
    </lineage>
</organism>
<dbReference type="SUPFAM" id="SSF55785">
    <property type="entry name" value="PYP-like sensor domain (PAS domain)"/>
    <property type="match status" value="1"/>
</dbReference>
<dbReference type="CDD" id="cd00130">
    <property type="entry name" value="PAS"/>
    <property type="match status" value="1"/>
</dbReference>
<name>A0A2W7SCT7_9BACT</name>